<dbReference type="InterPro" id="IPR027417">
    <property type="entry name" value="P-loop_NTPase"/>
</dbReference>
<evidence type="ECO:0000256" key="1">
    <source>
        <dbReference type="SAM" id="MobiDB-lite"/>
    </source>
</evidence>
<dbReference type="AlphaFoldDB" id="A0A4U0VIF3"/>
<gene>
    <name evidence="2" type="ORF">B0A54_01137</name>
</gene>
<dbReference type="SUPFAM" id="SSF52540">
    <property type="entry name" value="P-loop containing nucleoside triphosphate hydrolases"/>
    <property type="match status" value="1"/>
</dbReference>
<evidence type="ECO:0008006" key="4">
    <source>
        <dbReference type="Google" id="ProtNLM"/>
    </source>
</evidence>
<feature type="region of interest" description="Disordered" evidence="1">
    <location>
        <begin position="466"/>
        <end position="494"/>
    </location>
</feature>
<evidence type="ECO:0000313" key="3">
    <source>
        <dbReference type="Proteomes" id="UP000310066"/>
    </source>
</evidence>
<evidence type="ECO:0000313" key="2">
    <source>
        <dbReference type="EMBL" id="TKA49061.1"/>
    </source>
</evidence>
<protein>
    <recommendedName>
        <fullName evidence="4">Helicase HerA central domain-containing protein</fullName>
    </recommendedName>
</protein>
<comment type="caution">
    <text evidence="2">The sequence shown here is derived from an EMBL/GenBank/DDBJ whole genome shotgun (WGS) entry which is preliminary data.</text>
</comment>
<dbReference type="Proteomes" id="UP000310066">
    <property type="component" value="Unassembled WGS sequence"/>
</dbReference>
<feature type="compositionally biased region" description="Basic and acidic residues" evidence="1">
    <location>
        <begin position="1"/>
        <end position="12"/>
    </location>
</feature>
<reference evidence="2 3" key="1">
    <citation type="submission" date="2017-03" db="EMBL/GenBank/DDBJ databases">
        <title>Genomes of endolithic fungi from Antarctica.</title>
        <authorList>
            <person name="Coleine C."/>
            <person name="Masonjones S."/>
            <person name="Stajich J.E."/>
        </authorList>
    </citation>
    <scope>NUCLEOTIDE SEQUENCE [LARGE SCALE GENOMIC DNA]</scope>
    <source>
        <strain evidence="2 3">CCFEE 5311</strain>
    </source>
</reference>
<organism evidence="2 3">
    <name type="scientific">Friedmanniomyces endolithicus</name>
    <dbReference type="NCBI Taxonomy" id="329885"/>
    <lineage>
        <taxon>Eukaryota</taxon>
        <taxon>Fungi</taxon>
        <taxon>Dikarya</taxon>
        <taxon>Ascomycota</taxon>
        <taxon>Pezizomycotina</taxon>
        <taxon>Dothideomycetes</taxon>
        <taxon>Dothideomycetidae</taxon>
        <taxon>Mycosphaerellales</taxon>
        <taxon>Teratosphaeriaceae</taxon>
        <taxon>Friedmanniomyces</taxon>
    </lineage>
</organism>
<accession>A0A4U0VIF3</accession>
<proteinExistence type="predicted"/>
<dbReference type="STRING" id="329885.A0A4U0VIF3"/>
<name>A0A4U0VIF3_9PEZI</name>
<feature type="region of interest" description="Disordered" evidence="1">
    <location>
        <begin position="1"/>
        <end position="25"/>
    </location>
</feature>
<dbReference type="EMBL" id="NAJP01000002">
    <property type="protein sequence ID" value="TKA49061.1"/>
    <property type="molecule type" value="Genomic_DNA"/>
</dbReference>
<sequence>MSRSYDEEREKYTQCFPTDTEGGGTSWSAARKEELRTAPLISLDVKYHVEDKQGETLFPQYALLGRHVGNLEYVSSEEPILMNTNAPSSTFICGSQGSGKSYTLSCMLENCLRKDDVLGKLVRPLTGVVFHYDRNGAGAVAEAASLCSTGVKVRVLVSRSWYHQLAASYSTVPGATEKNMEVLPLLFQDHHLEADRILKLMALSGSDNAMPLYMDVLLRILRDTAVNGKRLTLADLDRQLDEQNFTPSQRVMLEMRMGLLRSFCASWAKQALADAQARVPGKANKDRLARTQPPIPEQDLFALQPGTLTIIDLTDPFVDASTACVLFDMCLGLITAGKHLEGSGGLVIALDEAHKFLNKTPAADEFTEQILTDSDDDPHAAALRGESVGGHAGAHNLRAPAGSVLHHLGGASALTTSPGEQQAMFERIMGLPVGESLVFSPSSYVSIRDGEPGKLGAGVMRVKTRMRKGGDAGRSVLSMRSKKGDSEDSESSSE</sequence>
<dbReference type="OrthoDB" id="2316594at2759"/>